<dbReference type="InterPro" id="IPR055270">
    <property type="entry name" value="Glyco_tran_10_C"/>
</dbReference>
<evidence type="ECO:0000256" key="2">
    <source>
        <dbReference type="ARBA" id="ARBA00008919"/>
    </source>
</evidence>
<evidence type="ECO:0000313" key="7">
    <source>
        <dbReference type="EMBL" id="KAJ8600215.1"/>
    </source>
</evidence>
<accession>A0AAD7U8K8</accession>
<evidence type="ECO:0000256" key="1">
    <source>
        <dbReference type="ARBA" id="ARBA00004922"/>
    </source>
</evidence>
<keyword evidence="8" id="KW-1185">Reference proteome</keyword>
<dbReference type="GO" id="GO:0032580">
    <property type="term" value="C:Golgi cisterna membrane"/>
    <property type="evidence" value="ECO:0007669"/>
    <property type="project" value="UniProtKB-SubCell"/>
</dbReference>
<evidence type="ECO:0000259" key="6">
    <source>
        <dbReference type="Pfam" id="PF00852"/>
    </source>
</evidence>
<comment type="subcellular location">
    <subcellularLocation>
        <location evidence="5">Golgi apparatus</location>
        <location evidence="5">Golgi stack membrane</location>
        <topology evidence="5">Single-pass type II membrane protein</topology>
    </subcellularLocation>
</comment>
<dbReference type="Proteomes" id="UP001230188">
    <property type="component" value="Unassembled WGS sequence"/>
</dbReference>
<comment type="pathway">
    <text evidence="1">Protein modification; protein glycosylation.</text>
</comment>
<protein>
    <recommendedName>
        <fullName evidence="5">Fucosyltransferase</fullName>
        <ecNumber evidence="5">2.4.1.-</ecNumber>
    </recommendedName>
</protein>
<dbReference type="AlphaFoldDB" id="A0AAD7U8K8"/>
<sequence>MRLATQALVPVVAATTRVALWGDDLEFRRAGVLGAGLCASSCVFTKIDPQSVEQARGVLEDFDVLFAEIRNGRKVDISRVMLNRSSLSHDVIAVSYWREAVYGKNVQSDIQVLFNLSMGVHFDSSIVNPAYWLGEKEHESDDVMLVNDVSSNPMLRPFDERDGFAVYVTSHCDQQPRTDYVDILATIIDLDYYGRCPPVGNEVPRYQMGTFHNAFESHRTALQVTNASRYKFYLSMENHVGDGYVTEKLLSNPLRAGAVPVYLGAPNADRLPSIDGTGRPWFINVWDFESPQHLADYLGHVAANDTLWHKYVDWHGYFFKHGKEGLFPNATRPIRELLSDGSHFVSPKALSDNIPAFKQRRIKVSHRRVNAVCRLCNLTYLNDLARIHPLLPRVPPLEETDWRPRLFGEFYTTMRSS</sequence>
<gene>
    <name evidence="7" type="ORF">CTAYLR_001926</name>
</gene>
<dbReference type="EMBL" id="JAQMWT010000526">
    <property type="protein sequence ID" value="KAJ8600215.1"/>
    <property type="molecule type" value="Genomic_DNA"/>
</dbReference>
<keyword evidence="4 5" id="KW-0808">Transferase</keyword>
<comment type="similarity">
    <text evidence="2 5">Belongs to the glycosyltransferase 10 family.</text>
</comment>
<dbReference type="InterPro" id="IPR001503">
    <property type="entry name" value="Glyco_trans_10"/>
</dbReference>
<dbReference type="GO" id="GO:0046920">
    <property type="term" value="F:alpha-(1-&gt;3)-fucosyltransferase activity"/>
    <property type="evidence" value="ECO:0007669"/>
    <property type="project" value="TreeGrafter"/>
</dbReference>
<dbReference type="Pfam" id="PF00852">
    <property type="entry name" value="Glyco_transf_10"/>
    <property type="match status" value="1"/>
</dbReference>
<reference evidence="7" key="1">
    <citation type="submission" date="2023-01" db="EMBL/GenBank/DDBJ databases">
        <title>Metagenome sequencing of chrysophaentin producing Chrysophaeum taylorii.</title>
        <authorList>
            <person name="Davison J."/>
            <person name="Bewley C."/>
        </authorList>
    </citation>
    <scope>NUCLEOTIDE SEQUENCE</scope>
    <source>
        <strain evidence="7">NIES-1699</strain>
    </source>
</reference>
<evidence type="ECO:0000256" key="4">
    <source>
        <dbReference type="ARBA" id="ARBA00022679"/>
    </source>
</evidence>
<dbReference type="Gene3D" id="3.40.50.11660">
    <property type="entry name" value="Glycosyl transferase family 10, C-terminal domain"/>
    <property type="match status" value="1"/>
</dbReference>
<comment type="caution">
    <text evidence="7">The sequence shown here is derived from an EMBL/GenBank/DDBJ whole genome shotgun (WGS) entry which is preliminary data.</text>
</comment>
<proteinExistence type="inferred from homology"/>
<keyword evidence="3 5" id="KW-0328">Glycosyltransferase</keyword>
<keyword evidence="5" id="KW-0812">Transmembrane</keyword>
<evidence type="ECO:0000313" key="8">
    <source>
        <dbReference type="Proteomes" id="UP001230188"/>
    </source>
</evidence>
<organism evidence="7 8">
    <name type="scientific">Chrysophaeum taylorii</name>
    <dbReference type="NCBI Taxonomy" id="2483200"/>
    <lineage>
        <taxon>Eukaryota</taxon>
        <taxon>Sar</taxon>
        <taxon>Stramenopiles</taxon>
        <taxon>Ochrophyta</taxon>
        <taxon>Pelagophyceae</taxon>
        <taxon>Pelagomonadales</taxon>
        <taxon>Pelagomonadaceae</taxon>
        <taxon>Chrysophaeum</taxon>
    </lineage>
</organism>
<dbReference type="EC" id="2.4.1.-" evidence="5"/>
<dbReference type="SUPFAM" id="SSF53756">
    <property type="entry name" value="UDP-Glycosyltransferase/glycogen phosphorylase"/>
    <property type="match status" value="1"/>
</dbReference>
<feature type="domain" description="Fucosyltransferase C-terminal" evidence="6">
    <location>
        <begin position="160"/>
        <end position="318"/>
    </location>
</feature>
<name>A0AAD7U8K8_9STRA</name>
<dbReference type="PANTHER" id="PTHR11929">
    <property type="entry name" value="ALPHA- 1,3 -FUCOSYLTRANSFERASE"/>
    <property type="match status" value="1"/>
</dbReference>
<keyword evidence="5" id="KW-0333">Golgi apparatus</keyword>
<evidence type="ECO:0000256" key="3">
    <source>
        <dbReference type="ARBA" id="ARBA00022676"/>
    </source>
</evidence>
<dbReference type="PANTHER" id="PTHR11929:SF194">
    <property type="entry name" value="ALPHA-(1,3)-FUCOSYLTRANSFERASE 10"/>
    <property type="match status" value="1"/>
</dbReference>
<dbReference type="InterPro" id="IPR038577">
    <property type="entry name" value="GT10-like_C_sf"/>
</dbReference>
<keyword evidence="5" id="KW-0472">Membrane</keyword>
<evidence type="ECO:0000256" key="5">
    <source>
        <dbReference type="RuleBase" id="RU003832"/>
    </source>
</evidence>